<protein>
    <submittedName>
        <fullName evidence="1">Uncharacterized protein</fullName>
    </submittedName>
</protein>
<name>W1NWW9_AMBTC</name>
<evidence type="ECO:0000313" key="2">
    <source>
        <dbReference type="Proteomes" id="UP000017836"/>
    </source>
</evidence>
<organism evidence="1 2">
    <name type="scientific">Amborella trichopoda</name>
    <dbReference type="NCBI Taxonomy" id="13333"/>
    <lineage>
        <taxon>Eukaryota</taxon>
        <taxon>Viridiplantae</taxon>
        <taxon>Streptophyta</taxon>
        <taxon>Embryophyta</taxon>
        <taxon>Tracheophyta</taxon>
        <taxon>Spermatophyta</taxon>
        <taxon>Magnoliopsida</taxon>
        <taxon>Amborellales</taxon>
        <taxon>Amborellaceae</taxon>
        <taxon>Amborella</taxon>
    </lineage>
</organism>
<dbReference type="HOGENOM" id="CLU_2612964_0_0_1"/>
<gene>
    <name evidence="1" type="ORF">AMTR_s00098p00078340</name>
</gene>
<reference evidence="2" key="1">
    <citation type="journal article" date="2013" name="Science">
        <title>The Amborella genome and the evolution of flowering plants.</title>
        <authorList>
            <consortium name="Amborella Genome Project"/>
        </authorList>
    </citation>
    <scope>NUCLEOTIDE SEQUENCE [LARGE SCALE GENOMIC DNA]</scope>
</reference>
<feature type="non-terminal residue" evidence="1">
    <location>
        <position position="79"/>
    </location>
</feature>
<dbReference type="AlphaFoldDB" id="W1NWW9"/>
<evidence type="ECO:0000313" key="1">
    <source>
        <dbReference type="EMBL" id="ERM99833.1"/>
    </source>
</evidence>
<accession>W1NWW9</accession>
<dbReference type="Proteomes" id="UP000017836">
    <property type="component" value="Unassembled WGS sequence"/>
</dbReference>
<keyword evidence="2" id="KW-1185">Reference proteome</keyword>
<dbReference type="Gramene" id="ERM99833">
    <property type="protein sequence ID" value="ERM99833"/>
    <property type="gene ID" value="AMTR_s00098p00078340"/>
</dbReference>
<proteinExistence type="predicted"/>
<sequence length="79" mass="9096">MREIVRESTTRLGTMFLTIQSILGNKAGLRSMIRSNEWQTDMAATSQHGRQVETILVDWRFWARCNNVVSVTDPSVWVL</sequence>
<dbReference type="EMBL" id="KI394979">
    <property type="protein sequence ID" value="ERM99833.1"/>
    <property type="molecule type" value="Genomic_DNA"/>
</dbReference>